<comment type="caution">
    <text evidence="11">The sequence shown here is derived from an EMBL/GenBank/DDBJ whole genome shotgun (WGS) entry which is preliminary data.</text>
</comment>
<comment type="cofactor">
    <cofactor evidence="1">
        <name>Zn(2+)</name>
        <dbReference type="ChEBI" id="CHEBI:29105"/>
    </cofactor>
</comment>
<dbReference type="Pfam" id="PF00753">
    <property type="entry name" value="Lactamase_B"/>
    <property type="match status" value="1"/>
</dbReference>
<keyword evidence="12" id="KW-1185">Reference proteome</keyword>
<dbReference type="SUPFAM" id="SSF56281">
    <property type="entry name" value="Metallo-hydrolase/oxidoreductase"/>
    <property type="match status" value="1"/>
</dbReference>
<accession>A0A139GWB3</accession>
<dbReference type="PANTHER" id="PTHR42978">
    <property type="entry name" value="QUORUM-QUENCHING LACTONASE YTNP-RELATED-RELATED"/>
    <property type="match status" value="1"/>
</dbReference>
<dbReference type="GO" id="GO:0016787">
    <property type="term" value="F:hydrolase activity"/>
    <property type="evidence" value="ECO:0007669"/>
    <property type="project" value="UniProtKB-KW"/>
</dbReference>
<evidence type="ECO:0000256" key="9">
    <source>
        <dbReference type="SAM" id="Phobius"/>
    </source>
</evidence>
<gene>
    <name evidence="11" type="ORF">AC578_8861</name>
</gene>
<evidence type="ECO:0000256" key="8">
    <source>
        <dbReference type="ARBA" id="ARBA00046271"/>
    </source>
</evidence>
<evidence type="ECO:0000256" key="2">
    <source>
        <dbReference type="ARBA" id="ARBA00007749"/>
    </source>
</evidence>
<dbReference type="EMBL" id="LFZN01000287">
    <property type="protein sequence ID" value="KXS94469.1"/>
    <property type="molecule type" value="Genomic_DNA"/>
</dbReference>
<feature type="domain" description="Metallo-beta-lactamase" evidence="10">
    <location>
        <begin position="338"/>
        <end position="549"/>
    </location>
</feature>
<keyword evidence="9" id="KW-1133">Transmembrane helix</keyword>
<protein>
    <recommendedName>
        <fullName evidence="10">Metallo-beta-lactamase domain-containing protein</fullName>
    </recommendedName>
</protein>
<dbReference type="AlphaFoldDB" id="A0A139GWB3"/>
<dbReference type="CDD" id="cd07729">
    <property type="entry name" value="AHL_lactonase_MBL-fold"/>
    <property type="match status" value="1"/>
</dbReference>
<keyword evidence="6 9" id="KW-0472">Membrane</keyword>
<keyword evidence="3" id="KW-0479">Metal-binding</keyword>
<dbReference type="GO" id="GO:0016559">
    <property type="term" value="P:peroxisome fission"/>
    <property type="evidence" value="ECO:0007669"/>
    <property type="project" value="InterPro"/>
</dbReference>
<evidence type="ECO:0000256" key="1">
    <source>
        <dbReference type="ARBA" id="ARBA00001947"/>
    </source>
</evidence>
<comment type="similarity">
    <text evidence="2">Belongs to the metallo-beta-lactamase superfamily.</text>
</comment>
<dbReference type="GO" id="GO:0005778">
    <property type="term" value="C:peroxisomal membrane"/>
    <property type="evidence" value="ECO:0007669"/>
    <property type="project" value="UniProtKB-SubCell"/>
</dbReference>
<evidence type="ECO:0000259" key="10">
    <source>
        <dbReference type="SMART" id="SM00849"/>
    </source>
</evidence>
<keyword evidence="9" id="KW-0812">Transmembrane</keyword>
<keyword evidence="5" id="KW-0862">Zinc</keyword>
<dbReference type="GO" id="GO:0046872">
    <property type="term" value="F:metal ion binding"/>
    <property type="evidence" value="ECO:0007669"/>
    <property type="project" value="UniProtKB-KW"/>
</dbReference>
<dbReference type="InterPro" id="IPR036866">
    <property type="entry name" value="RibonucZ/Hydroxyglut_hydro"/>
</dbReference>
<dbReference type="InterPro" id="IPR051013">
    <property type="entry name" value="MBL_superfamily_lactonases"/>
</dbReference>
<dbReference type="PANTHER" id="PTHR42978:SF2">
    <property type="entry name" value="102 KBASES UNSTABLE REGION: FROM 1 TO 119443"/>
    <property type="match status" value="1"/>
</dbReference>
<name>A0A139GWB3_9PEZI</name>
<proteinExistence type="inferred from homology"/>
<dbReference type="OrthoDB" id="10250730at2759"/>
<feature type="transmembrane region" description="Helical" evidence="9">
    <location>
        <begin position="121"/>
        <end position="141"/>
    </location>
</feature>
<dbReference type="Gene3D" id="3.60.15.10">
    <property type="entry name" value="Ribonuclease Z/Hydroxyacylglutathione hydrolase-like"/>
    <property type="match status" value="1"/>
</dbReference>
<keyword evidence="7" id="KW-0576">Peroxisome</keyword>
<dbReference type="InterPro" id="IPR001279">
    <property type="entry name" value="Metallo-B-lactamas"/>
</dbReference>
<evidence type="ECO:0000256" key="5">
    <source>
        <dbReference type="ARBA" id="ARBA00022833"/>
    </source>
</evidence>
<evidence type="ECO:0000313" key="12">
    <source>
        <dbReference type="Proteomes" id="UP000070133"/>
    </source>
</evidence>
<keyword evidence="4" id="KW-0378">Hydrolase</keyword>
<sequence>MALYADDAAGLEKLLRLLQGFCTIAAGLPAFADDLETWLKLRSQFALGRRYFRFLKWHPCWSAALRVFCKEQSSVITLLEVGKWSFLGMYFFLEMFTIGNALGVSASECAPKLQREANKSWFYALVLSIILGLWQISIHLFSGASIEPDTAAAASKSTGDKERKESKEKLKLKQRASRPVIDSHVYTQLIIDCCDLFIPGSAVGWIPVGLVFVGTVSTVSSLLAGQQIWNRLTVEVQPLRAGPRTWALETLEIHATSISFSSDCAGPDNSCSIPPHPSRVSTMAAPFGLDLVNQAPPGTKLWLLHCGNIEADVGFFMRGVTANTASQPEKPAPRRKGVIISVLIEHPTEGLILFETGGGHNYPEVWGAPLNDIFARCDYTEDHELPAQIAKTGHNIKDVKAVIMGHMHLDHAGGLENFKGTDVPIYVHEKEIKHAFYSVATKSDLGVYLPKDLDPNLNWKAVHGSFLELAPGINLRHSPGHTPGLMIMQVNLKESGTWIFTTDQYHVYENYEADVPQGWLARDHDDWVTSHQMIKALHKRTNANMVFGHCADTFWKYKVAPHAYQ</sequence>
<evidence type="ECO:0000256" key="3">
    <source>
        <dbReference type="ARBA" id="ARBA00022723"/>
    </source>
</evidence>
<dbReference type="InterPro" id="IPR008733">
    <property type="entry name" value="PEX11"/>
</dbReference>
<comment type="subcellular location">
    <subcellularLocation>
        <location evidence="8">Peroxisome membrane</location>
    </subcellularLocation>
</comment>
<dbReference type="STRING" id="321146.A0A139GWB3"/>
<evidence type="ECO:0000313" key="11">
    <source>
        <dbReference type="EMBL" id="KXS94469.1"/>
    </source>
</evidence>
<evidence type="ECO:0000256" key="4">
    <source>
        <dbReference type="ARBA" id="ARBA00022801"/>
    </source>
</evidence>
<dbReference type="SMART" id="SM00849">
    <property type="entry name" value="Lactamase_B"/>
    <property type="match status" value="1"/>
</dbReference>
<dbReference type="Pfam" id="PF05648">
    <property type="entry name" value="PEX11"/>
    <property type="match status" value="1"/>
</dbReference>
<reference evidence="11 12" key="1">
    <citation type="submission" date="2015-07" db="EMBL/GenBank/DDBJ databases">
        <title>Comparative genomics of the Sigatoka disease complex on banana suggests a link between parallel evolutionary changes in Pseudocercospora fijiensis and Pseudocercospora eumusae and increased virulence on the banana host.</title>
        <authorList>
            <person name="Chang T.-C."/>
            <person name="Salvucci A."/>
            <person name="Crous P.W."/>
            <person name="Stergiopoulos I."/>
        </authorList>
    </citation>
    <scope>NUCLEOTIDE SEQUENCE [LARGE SCALE GENOMIC DNA]</scope>
    <source>
        <strain evidence="11 12">CBS 114824</strain>
    </source>
</reference>
<evidence type="ECO:0000256" key="6">
    <source>
        <dbReference type="ARBA" id="ARBA00023136"/>
    </source>
</evidence>
<evidence type="ECO:0000256" key="7">
    <source>
        <dbReference type="ARBA" id="ARBA00023140"/>
    </source>
</evidence>
<organism evidence="11 12">
    <name type="scientific">Pseudocercospora eumusae</name>
    <dbReference type="NCBI Taxonomy" id="321146"/>
    <lineage>
        <taxon>Eukaryota</taxon>
        <taxon>Fungi</taxon>
        <taxon>Dikarya</taxon>
        <taxon>Ascomycota</taxon>
        <taxon>Pezizomycotina</taxon>
        <taxon>Dothideomycetes</taxon>
        <taxon>Dothideomycetidae</taxon>
        <taxon>Mycosphaerellales</taxon>
        <taxon>Mycosphaerellaceae</taxon>
        <taxon>Pseudocercospora</taxon>
    </lineage>
</organism>
<dbReference type="Proteomes" id="UP000070133">
    <property type="component" value="Unassembled WGS sequence"/>
</dbReference>